<feature type="domain" description="CCHC-type" evidence="3">
    <location>
        <begin position="311"/>
        <end position="326"/>
    </location>
</feature>
<evidence type="ECO:0000256" key="1">
    <source>
        <dbReference type="PROSITE-ProRule" id="PRU00047"/>
    </source>
</evidence>
<dbReference type="InterPro" id="IPR051714">
    <property type="entry name" value="Znf_CCHC_NABP"/>
</dbReference>
<sequence>MADSWGLNDNAGDGWGTSDAAGGGDPWERNGGGGGGGGADDGGDRNCFNCGQPGHNKSDCTEPPKPFEGTCKGCGQEGHMRRECPDAPPMTCRICNEPGHMRKDCPQKPPELCRNCHEEGHAVVDCKNPRKIDTSKIEDIDASTAWTQITEAASEREGFEVKEAIQKYLKHFPKMTYCELEESFRSQQMSIYLIATERALAPTHTNMDLQGNLDKKYTVQYRFSPKPERAREKASWPASPEENFARLADAGEPVSRLMQKCTNCNELGHVSKSCPQDAIEKVRVTITCYNCGEEGHRVRDCPTPRVDKFACKNCGQSGHKVADCTEPRSAEGVECNKCHEMGHFSRDCPQGGGGRACHNCGGEGHISKECTEPRKIKCRNCDEEGHTARDCSKPEDITRVKCMNCGEMGHKKVKCPNAFKEDTDDFGAPDNNNNTAGGDDGGWGAGGGGATQNDGGDSWGAGGGEGVTYAADTSGW</sequence>
<feature type="region of interest" description="Disordered" evidence="2">
    <location>
        <begin position="1"/>
        <end position="38"/>
    </location>
</feature>
<dbReference type="Proteomes" id="UP000654918">
    <property type="component" value="Unassembled WGS sequence"/>
</dbReference>
<proteinExistence type="predicted"/>
<dbReference type="Pfam" id="PF00098">
    <property type="entry name" value="zf-CCHC"/>
    <property type="match status" value="10"/>
</dbReference>
<evidence type="ECO:0000313" key="5">
    <source>
        <dbReference type="Proteomes" id="UP000654918"/>
    </source>
</evidence>
<keyword evidence="5" id="KW-1185">Reference proteome</keyword>
<dbReference type="SUPFAM" id="SSF57756">
    <property type="entry name" value="Retrovirus zinc finger-like domains"/>
    <property type="match status" value="7"/>
</dbReference>
<feature type="compositionally biased region" description="Gly residues" evidence="2">
    <location>
        <begin position="21"/>
        <end position="38"/>
    </location>
</feature>
<dbReference type="InterPro" id="IPR036875">
    <property type="entry name" value="Znf_CCHC_sf"/>
</dbReference>
<feature type="compositionally biased region" description="Gly residues" evidence="2">
    <location>
        <begin position="438"/>
        <end position="450"/>
    </location>
</feature>
<feature type="domain" description="CCHC-type" evidence="3">
    <location>
        <begin position="357"/>
        <end position="372"/>
    </location>
</feature>
<feature type="domain" description="CCHC-type" evidence="3">
    <location>
        <begin position="377"/>
        <end position="393"/>
    </location>
</feature>
<dbReference type="GO" id="GO:0003676">
    <property type="term" value="F:nucleic acid binding"/>
    <property type="evidence" value="ECO:0007669"/>
    <property type="project" value="InterPro"/>
</dbReference>
<dbReference type="PANTHER" id="PTHR23002">
    <property type="entry name" value="ZINC FINGER CCHC DOMAIN CONTAINING PROTEIN"/>
    <property type="match status" value="1"/>
</dbReference>
<keyword evidence="1" id="KW-0863">Zinc-finger</keyword>
<keyword evidence="1" id="KW-0862">Zinc</keyword>
<feature type="domain" description="CCHC-type" evidence="3">
    <location>
        <begin position="335"/>
        <end position="350"/>
    </location>
</feature>
<dbReference type="EMBL" id="WIGO01000375">
    <property type="protein sequence ID" value="KAF6814650.1"/>
    <property type="molecule type" value="Genomic_DNA"/>
</dbReference>
<keyword evidence="1" id="KW-0479">Metal-binding</keyword>
<feature type="domain" description="CCHC-type" evidence="3">
    <location>
        <begin position="288"/>
        <end position="302"/>
    </location>
</feature>
<dbReference type="SMART" id="SM00343">
    <property type="entry name" value="ZnF_C2HC"/>
    <property type="match status" value="11"/>
</dbReference>
<accession>A0A8H6JL73</accession>
<reference evidence="4" key="1">
    <citation type="journal article" date="2020" name="Phytopathology">
        <title>Genome Sequence Resources of Colletotrichum truncatum, C. plurivorum, C. musicola, and C. sojae: Four Species Pathogenic to Soybean (Glycine max).</title>
        <authorList>
            <person name="Rogerio F."/>
            <person name="Boufleur T.R."/>
            <person name="Ciampi-Guillardi M."/>
            <person name="Sukno S.A."/>
            <person name="Thon M.R."/>
            <person name="Massola Junior N.S."/>
            <person name="Baroncelli R."/>
        </authorList>
    </citation>
    <scope>NUCLEOTIDE SEQUENCE</scope>
    <source>
        <strain evidence="4">LFN00145</strain>
    </source>
</reference>
<evidence type="ECO:0000259" key="3">
    <source>
        <dbReference type="PROSITE" id="PS50158"/>
    </source>
</evidence>
<organism evidence="4 5">
    <name type="scientific">Colletotrichum plurivorum</name>
    <dbReference type="NCBI Taxonomy" id="2175906"/>
    <lineage>
        <taxon>Eukaryota</taxon>
        <taxon>Fungi</taxon>
        <taxon>Dikarya</taxon>
        <taxon>Ascomycota</taxon>
        <taxon>Pezizomycotina</taxon>
        <taxon>Sordariomycetes</taxon>
        <taxon>Hypocreomycetidae</taxon>
        <taxon>Glomerellales</taxon>
        <taxon>Glomerellaceae</taxon>
        <taxon>Colletotrichum</taxon>
        <taxon>Colletotrichum orchidearum species complex</taxon>
    </lineage>
</organism>
<feature type="domain" description="CCHC-type" evidence="3">
    <location>
        <begin position="260"/>
        <end position="276"/>
    </location>
</feature>
<dbReference type="PROSITE" id="PS50158">
    <property type="entry name" value="ZF_CCHC"/>
    <property type="match status" value="10"/>
</dbReference>
<name>A0A8H6JL73_9PEZI</name>
<dbReference type="Gene3D" id="4.10.60.10">
    <property type="entry name" value="Zinc finger, CCHC-type"/>
    <property type="match status" value="5"/>
</dbReference>
<feature type="compositionally biased region" description="Low complexity" evidence="2">
    <location>
        <begin position="428"/>
        <end position="437"/>
    </location>
</feature>
<feature type="domain" description="CCHC-type" evidence="3">
    <location>
        <begin position="92"/>
        <end position="107"/>
    </location>
</feature>
<comment type="caution">
    <text evidence="4">The sequence shown here is derived from an EMBL/GenBank/DDBJ whole genome shotgun (WGS) entry which is preliminary data.</text>
</comment>
<dbReference type="GO" id="GO:0008270">
    <property type="term" value="F:zinc ion binding"/>
    <property type="evidence" value="ECO:0007669"/>
    <property type="project" value="UniProtKB-KW"/>
</dbReference>
<feature type="domain" description="CCHC-type" evidence="3">
    <location>
        <begin position="71"/>
        <end position="86"/>
    </location>
</feature>
<dbReference type="AlphaFoldDB" id="A0A8H6JL73"/>
<feature type="domain" description="CCHC-type" evidence="3">
    <location>
        <begin position="47"/>
        <end position="62"/>
    </location>
</feature>
<protein>
    <submittedName>
        <fullName evidence="4">Zinc knuckle</fullName>
    </submittedName>
</protein>
<evidence type="ECO:0000256" key="2">
    <source>
        <dbReference type="SAM" id="MobiDB-lite"/>
    </source>
</evidence>
<feature type="region of interest" description="Disordered" evidence="2">
    <location>
        <begin position="426"/>
        <end position="476"/>
    </location>
</feature>
<evidence type="ECO:0000313" key="4">
    <source>
        <dbReference type="EMBL" id="KAF6814650.1"/>
    </source>
</evidence>
<dbReference type="InterPro" id="IPR001878">
    <property type="entry name" value="Znf_CCHC"/>
</dbReference>
<feature type="domain" description="CCHC-type" evidence="3">
    <location>
        <begin position="401"/>
        <end position="417"/>
    </location>
</feature>
<gene>
    <name evidence="4" type="ORF">CPLU01_14340</name>
</gene>
<feature type="compositionally biased region" description="Gly residues" evidence="2">
    <location>
        <begin position="457"/>
        <end position="466"/>
    </location>
</feature>